<sequence length="129" mass="15048">MDFGSEFYGKCEELMVKQSIVERFNRTLQEWAFFIQDAVELLLPSTECCRAWVIDLPIFLEKLDNTKTWLIDMPPAEARKLKHVYAKSSKPRYGPMGYDEIRLTYSNSVLYLLNPSELEGGRKRVTDCN</sequence>
<name>A0A397IRP7_9GLOM</name>
<dbReference type="STRING" id="1348612.A0A397IRP7"/>
<dbReference type="Proteomes" id="UP000266861">
    <property type="component" value="Unassembled WGS sequence"/>
</dbReference>
<organism evidence="1 2">
    <name type="scientific">Diversispora epigaea</name>
    <dbReference type="NCBI Taxonomy" id="1348612"/>
    <lineage>
        <taxon>Eukaryota</taxon>
        <taxon>Fungi</taxon>
        <taxon>Fungi incertae sedis</taxon>
        <taxon>Mucoromycota</taxon>
        <taxon>Glomeromycotina</taxon>
        <taxon>Glomeromycetes</taxon>
        <taxon>Diversisporales</taxon>
        <taxon>Diversisporaceae</taxon>
        <taxon>Diversispora</taxon>
    </lineage>
</organism>
<dbReference type="AlphaFoldDB" id="A0A397IRP7"/>
<proteinExistence type="predicted"/>
<comment type="caution">
    <text evidence="1">The sequence shown here is derived from an EMBL/GenBank/DDBJ whole genome shotgun (WGS) entry which is preliminary data.</text>
</comment>
<reference evidence="1 2" key="1">
    <citation type="submission" date="2018-08" db="EMBL/GenBank/DDBJ databases">
        <title>Genome and evolution of the arbuscular mycorrhizal fungus Diversispora epigaea (formerly Glomus versiforme) and its bacterial endosymbionts.</title>
        <authorList>
            <person name="Sun X."/>
            <person name="Fei Z."/>
            <person name="Harrison M."/>
        </authorList>
    </citation>
    <scope>NUCLEOTIDE SEQUENCE [LARGE SCALE GENOMIC DNA]</scope>
    <source>
        <strain evidence="1 2">IT104</strain>
    </source>
</reference>
<evidence type="ECO:0000313" key="1">
    <source>
        <dbReference type="EMBL" id="RHZ75794.1"/>
    </source>
</evidence>
<evidence type="ECO:0008006" key="3">
    <source>
        <dbReference type="Google" id="ProtNLM"/>
    </source>
</evidence>
<evidence type="ECO:0000313" key="2">
    <source>
        <dbReference type="Proteomes" id="UP000266861"/>
    </source>
</evidence>
<keyword evidence="2" id="KW-1185">Reference proteome</keyword>
<gene>
    <name evidence="1" type="ORF">Glove_209g77</name>
</gene>
<protein>
    <recommendedName>
        <fullName evidence="3">Integrase catalytic domain-containing protein</fullName>
    </recommendedName>
</protein>
<dbReference type="EMBL" id="PQFF01000196">
    <property type="protein sequence ID" value="RHZ75794.1"/>
    <property type="molecule type" value="Genomic_DNA"/>
</dbReference>
<accession>A0A397IRP7</accession>
<dbReference type="OrthoDB" id="2422741at2759"/>